<dbReference type="RefSeq" id="WP_169267818.1">
    <property type="nucleotide sequence ID" value="NZ_QMEC01000145.1"/>
</dbReference>
<accession>A0ABX1MGS1</accession>
<gene>
    <name evidence="2" type="ORF">DP115_27330</name>
</gene>
<dbReference type="SUPFAM" id="SSF53756">
    <property type="entry name" value="UDP-Glycosyltransferase/glycogen phosphorylase"/>
    <property type="match status" value="1"/>
</dbReference>
<sequence length="465" mass="53502">MSIQVSKMKTLLFVSTVFPPMINPLANRVYKLLVQFQKSWQILALTRVENAYLNEESSVHFVKPWYPQKLIDLMSKLKLEKILRLLIWPDQDIFWVLPALIKGYQLIQQQKPDAIFVFMMPYSASFIGIGLKWLTGLPLVFSLDDSITCTDMHPESQSLLHYHLKQWLEKFYVRQADALVYVSQFNLEQVKKRQPLSQKSKFNLIRCGADPLDFSTPLPPSIDKKPFEIVYIGGMNGWYDFYYRLEKQSVLKKLYKAWIRLGIYEQVKIDHRSSSPVFVAKAIQQVIAQNPNWEKEIQLVIHGNPVPKHIVQTVLENQKQTDVVSVFGSVSHHQALQLARSGDLLLITLPNRPDGSSGGRISCKTYEYLMTDRPILAAVPKGENWDYLKDKPGVWLVEPTDTEAMSRVISEVVSAHFSNSPLRFDRTALQQELSYVNLAEDYLKILDQVCLNNTKEIQAKQLATS</sequence>
<name>A0ABX1MGS1_9CYAN</name>
<comment type="caution">
    <text evidence="2">The sequence shown here is derived from an EMBL/GenBank/DDBJ whole genome shotgun (WGS) entry which is preliminary data.</text>
</comment>
<keyword evidence="3" id="KW-1185">Reference proteome</keyword>
<dbReference type="Pfam" id="PF13439">
    <property type="entry name" value="Glyco_transf_4"/>
    <property type="match status" value="1"/>
</dbReference>
<evidence type="ECO:0000259" key="1">
    <source>
        <dbReference type="Pfam" id="PF13439"/>
    </source>
</evidence>
<organism evidence="2 3">
    <name type="scientific">Brasilonema octagenarum UFV-OR1</name>
    <dbReference type="NCBI Taxonomy" id="417115"/>
    <lineage>
        <taxon>Bacteria</taxon>
        <taxon>Bacillati</taxon>
        <taxon>Cyanobacteriota</taxon>
        <taxon>Cyanophyceae</taxon>
        <taxon>Nostocales</taxon>
        <taxon>Scytonemataceae</taxon>
        <taxon>Brasilonema</taxon>
        <taxon>Octagenarum group</taxon>
    </lineage>
</organism>
<dbReference type="Proteomes" id="UP000762253">
    <property type="component" value="Unassembled WGS sequence"/>
</dbReference>
<proteinExistence type="predicted"/>
<reference evidence="2 3" key="1">
    <citation type="submission" date="2018-06" db="EMBL/GenBank/DDBJ databases">
        <title>Comparative genomics of Brasilonema spp. strains.</title>
        <authorList>
            <person name="Alvarenga D.O."/>
            <person name="Fiore M.F."/>
            <person name="Varani A.M."/>
        </authorList>
    </citation>
    <scope>NUCLEOTIDE SEQUENCE [LARGE SCALE GENOMIC DNA]</scope>
    <source>
        <strain evidence="2 3">UFV-OR1</strain>
    </source>
</reference>
<protein>
    <recommendedName>
        <fullName evidence="1">Glycosyltransferase subfamily 4-like N-terminal domain-containing protein</fullName>
    </recommendedName>
</protein>
<dbReference type="Gene3D" id="3.40.50.2000">
    <property type="entry name" value="Glycogen Phosphorylase B"/>
    <property type="match status" value="2"/>
</dbReference>
<dbReference type="InterPro" id="IPR028098">
    <property type="entry name" value="Glyco_trans_4-like_N"/>
</dbReference>
<feature type="domain" description="Glycosyltransferase subfamily 4-like N-terminal" evidence="1">
    <location>
        <begin position="82"/>
        <end position="210"/>
    </location>
</feature>
<dbReference type="EMBL" id="QMEC01000145">
    <property type="protein sequence ID" value="NMF66251.1"/>
    <property type="molecule type" value="Genomic_DNA"/>
</dbReference>
<evidence type="ECO:0000313" key="3">
    <source>
        <dbReference type="Proteomes" id="UP000762253"/>
    </source>
</evidence>
<evidence type="ECO:0000313" key="2">
    <source>
        <dbReference type="EMBL" id="NMF66251.1"/>
    </source>
</evidence>